<dbReference type="EMBL" id="PXOA01000001">
    <property type="protein sequence ID" value="RFU82196.1"/>
    <property type="molecule type" value="Genomic_DNA"/>
</dbReference>
<dbReference type="PANTHER" id="PTHR15503">
    <property type="entry name" value="LDOC1 RELATED"/>
    <property type="match status" value="1"/>
</dbReference>
<dbReference type="InterPro" id="IPR032567">
    <property type="entry name" value="RTL1-rel"/>
</dbReference>
<dbReference type="Proteomes" id="UP000266272">
    <property type="component" value="Unassembled WGS sequence"/>
</dbReference>
<dbReference type="OrthoDB" id="5151719at2759"/>
<reference evidence="3 4" key="1">
    <citation type="journal article" date="2018" name="PLoS Pathog.">
        <title>Evolution of structural diversity of trichothecenes, a family of toxins produced by plant pathogenic and entomopathogenic fungi.</title>
        <authorList>
            <person name="Proctor R.H."/>
            <person name="McCormick S.P."/>
            <person name="Kim H.S."/>
            <person name="Cardoza R.E."/>
            <person name="Stanley A.M."/>
            <person name="Lindo L."/>
            <person name="Kelly A."/>
            <person name="Brown D.W."/>
            <person name="Lee T."/>
            <person name="Vaughan M.M."/>
            <person name="Alexander N.J."/>
            <person name="Busman M."/>
            <person name="Gutierrez S."/>
        </authorList>
    </citation>
    <scope>NUCLEOTIDE SEQUENCE [LARGE SCALE GENOMIC DNA]</scope>
    <source>
        <strain evidence="3 4">IBT 40837</strain>
    </source>
</reference>
<dbReference type="PANTHER" id="PTHR15503:SF22">
    <property type="entry name" value="TRANSPOSON TY3-I GAG POLYPROTEIN"/>
    <property type="match status" value="1"/>
</dbReference>
<evidence type="ECO:0000313" key="3">
    <source>
        <dbReference type="EMBL" id="RFU82196.1"/>
    </source>
</evidence>
<evidence type="ECO:0000313" key="4">
    <source>
        <dbReference type="Proteomes" id="UP000266272"/>
    </source>
</evidence>
<comment type="caution">
    <text evidence="3">The sequence shown here is derived from an EMBL/GenBank/DDBJ whole genome shotgun (WGS) entry which is preliminary data.</text>
</comment>
<feature type="non-terminal residue" evidence="3">
    <location>
        <position position="249"/>
    </location>
</feature>
<feature type="domain" description="Ty3 transposon capsid-like protein" evidence="2">
    <location>
        <begin position="20"/>
        <end position="186"/>
    </location>
</feature>
<feature type="non-terminal residue" evidence="3">
    <location>
        <position position="1"/>
    </location>
</feature>
<proteinExistence type="predicted"/>
<dbReference type="InterPro" id="IPR045358">
    <property type="entry name" value="Ty3_capsid"/>
</dbReference>
<feature type="compositionally biased region" description="Basic and acidic residues" evidence="1">
    <location>
        <begin position="190"/>
        <end position="199"/>
    </location>
</feature>
<dbReference type="AlphaFoldDB" id="A0A395P1H4"/>
<name>A0A395P1H4_TRIAR</name>
<evidence type="ECO:0000259" key="2">
    <source>
        <dbReference type="Pfam" id="PF19259"/>
    </source>
</evidence>
<keyword evidence="4" id="KW-1185">Reference proteome</keyword>
<evidence type="ECO:0000256" key="1">
    <source>
        <dbReference type="SAM" id="MobiDB-lite"/>
    </source>
</evidence>
<dbReference type="STRING" id="490622.A0A395P1H4"/>
<feature type="compositionally biased region" description="Polar residues" evidence="1">
    <location>
        <begin position="200"/>
        <end position="221"/>
    </location>
</feature>
<sequence length="249" mass="29421">RREKQLGEVVKPAPPEKFMGDPAKIQKFFIDMRTHFEYYYPVTFAPDKVHDRVQFAGTRLGGPAATWFDPILEDFRKNTPDKRDEQTQTIFLAYENFEKQLQKTFGSTNEEREAENQLRMIKQKGALAKHTVNFIQLLTKVKWTEETKKDVYYQSVKPEVKDELYKIKREDRSFIDYTQDAIDIDNRQWERKQERKTEKNGSNQNFQNSPRQGGNRNTANQGRRRDDYVASSNDTRPGRMDLSSIICYN</sequence>
<organism evidence="3 4">
    <name type="scientific">Trichoderma arundinaceum</name>
    <dbReference type="NCBI Taxonomy" id="490622"/>
    <lineage>
        <taxon>Eukaryota</taxon>
        <taxon>Fungi</taxon>
        <taxon>Dikarya</taxon>
        <taxon>Ascomycota</taxon>
        <taxon>Pezizomycotina</taxon>
        <taxon>Sordariomycetes</taxon>
        <taxon>Hypocreomycetidae</taxon>
        <taxon>Hypocreales</taxon>
        <taxon>Hypocreaceae</taxon>
        <taxon>Trichoderma</taxon>
    </lineage>
</organism>
<feature type="region of interest" description="Disordered" evidence="1">
    <location>
        <begin position="190"/>
        <end position="249"/>
    </location>
</feature>
<protein>
    <submittedName>
        <fullName evidence="3">Gag poly protein</fullName>
    </submittedName>
</protein>
<accession>A0A395P1H4</accession>
<gene>
    <name evidence="3" type="ORF">TARUN_1</name>
</gene>
<dbReference type="Pfam" id="PF19259">
    <property type="entry name" value="Ty3_capsid"/>
    <property type="match status" value="1"/>
</dbReference>